<accession>A0AAV6YES3</accession>
<organism evidence="2 3">
    <name type="scientific">Buddleja alternifolia</name>
    <dbReference type="NCBI Taxonomy" id="168488"/>
    <lineage>
        <taxon>Eukaryota</taxon>
        <taxon>Viridiplantae</taxon>
        <taxon>Streptophyta</taxon>
        <taxon>Embryophyta</taxon>
        <taxon>Tracheophyta</taxon>
        <taxon>Spermatophyta</taxon>
        <taxon>Magnoliopsida</taxon>
        <taxon>eudicotyledons</taxon>
        <taxon>Gunneridae</taxon>
        <taxon>Pentapetalae</taxon>
        <taxon>asterids</taxon>
        <taxon>lamiids</taxon>
        <taxon>Lamiales</taxon>
        <taxon>Scrophulariaceae</taxon>
        <taxon>Buddlejeae</taxon>
        <taxon>Buddleja</taxon>
    </lineage>
</organism>
<reference evidence="2" key="1">
    <citation type="submission" date="2019-10" db="EMBL/GenBank/DDBJ databases">
        <authorList>
            <person name="Zhang R."/>
            <person name="Pan Y."/>
            <person name="Wang J."/>
            <person name="Ma R."/>
            <person name="Yu S."/>
        </authorList>
    </citation>
    <scope>NUCLEOTIDE SEQUENCE</scope>
    <source>
        <strain evidence="2">LA-IB0</strain>
        <tissue evidence="2">Leaf</tissue>
    </source>
</reference>
<dbReference type="EMBL" id="WHWC01000001">
    <property type="protein sequence ID" value="KAG8389980.1"/>
    <property type="molecule type" value="Genomic_DNA"/>
</dbReference>
<keyword evidence="1" id="KW-0472">Membrane</keyword>
<keyword evidence="3" id="KW-1185">Reference proteome</keyword>
<dbReference type="Pfam" id="PF03350">
    <property type="entry name" value="UPF0114"/>
    <property type="match status" value="1"/>
</dbReference>
<feature type="transmembrane region" description="Helical" evidence="1">
    <location>
        <begin position="250"/>
        <end position="269"/>
    </location>
</feature>
<evidence type="ECO:0000256" key="1">
    <source>
        <dbReference type="SAM" id="Phobius"/>
    </source>
</evidence>
<keyword evidence="1" id="KW-0812">Transmembrane</keyword>
<dbReference type="InterPro" id="IPR005134">
    <property type="entry name" value="UPF0114"/>
</dbReference>
<feature type="transmembrane region" description="Helical" evidence="1">
    <location>
        <begin position="119"/>
        <end position="145"/>
    </location>
</feature>
<evidence type="ECO:0000313" key="2">
    <source>
        <dbReference type="EMBL" id="KAG8389980.1"/>
    </source>
</evidence>
<dbReference type="PANTHER" id="PTHR31721">
    <property type="entry name" value="OS06G0710300 PROTEIN"/>
    <property type="match status" value="1"/>
</dbReference>
<protein>
    <submittedName>
        <fullName evidence="2">Uncharacterized protein</fullName>
    </submittedName>
</protein>
<name>A0AAV6YES3_9LAMI</name>
<comment type="caution">
    <text evidence="2">The sequence shown here is derived from an EMBL/GenBank/DDBJ whole genome shotgun (WGS) entry which is preliminary data.</text>
</comment>
<feature type="transmembrane region" description="Helical" evidence="1">
    <location>
        <begin position="166"/>
        <end position="191"/>
    </location>
</feature>
<dbReference type="PANTHER" id="PTHR31721:SF3">
    <property type="entry name" value="EXPRESSED PROTEIN"/>
    <property type="match status" value="1"/>
</dbReference>
<gene>
    <name evidence="2" type="ORF">BUALT_Bualt01G0035800</name>
</gene>
<dbReference type="Proteomes" id="UP000826271">
    <property type="component" value="Unassembled WGS sequence"/>
</dbReference>
<keyword evidence="1" id="KW-1133">Transmembrane helix</keyword>
<sequence>MAATRVLRMPRIGQSHEVFINSPISTVVLRPRTLMCLNKNGLSSGNPAGGVERKAVAVKAAGCSSVVSEPKTDKGVDLGMVLRNVCDVMSQWMKLITKKRVWRLNIQMFIEKGIVDCRFFTLLAVGGSLIGSILCFVEGCVLILESYFQYFYAISKMSQQGHIVRLLIEAIDMFLVGTAMLVFGMSLHVMFVGTNNLKVKGSKQRNFNFQKLLGIESVGQAKTKIGHAVIMILQVEVLEKFKSIPMANGLDLACFAGALFMSSASIFLLSRMGVPRAETTR</sequence>
<proteinExistence type="predicted"/>
<dbReference type="AlphaFoldDB" id="A0AAV6YES3"/>
<evidence type="ECO:0000313" key="3">
    <source>
        <dbReference type="Proteomes" id="UP000826271"/>
    </source>
</evidence>